<proteinExistence type="predicted"/>
<evidence type="ECO:0000313" key="2">
    <source>
        <dbReference type="Proteomes" id="UP001158360"/>
    </source>
</evidence>
<evidence type="ECO:0000313" key="1">
    <source>
        <dbReference type="EMBL" id="MDH0195522.1"/>
    </source>
</evidence>
<dbReference type="RefSeq" id="WP_162185059.1">
    <property type="nucleotide sequence ID" value="NZ_CAIZTI010000006.1"/>
</dbReference>
<gene>
    <name evidence="1" type="ORF">N7383_07755</name>
</gene>
<accession>A0AAW6S4L4</accession>
<dbReference type="EMBL" id="JAODZM010000009">
    <property type="protein sequence ID" value="MDH0195522.1"/>
    <property type="molecule type" value="Genomic_DNA"/>
</dbReference>
<comment type="caution">
    <text evidence="1">The sequence shown here is derived from an EMBL/GenBank/DDBJ whole genome shotgun (WGS) entry which is preliminary data.</text>
</comment>
<organism evidence="1 2">
    <name type="scientific">Enterobacter cloacae</name>
    <dbReference type="NCBI Taxonomy" id="550"/>
    <lineage>
        <taxon>Bacteria</taxon>
        <taxon>Pseudomonadati</taxon>
        <taxon>Pseudomonadota</taxon>
        <taxon>Gammaproteobacteria</taxon>
        <taxon>Enterobacterales</taxon>
        <taxon>Enterobacteriaceae</taxon>
        <taxon>Enterobacter</taxon>
        <taxon>Enterobacter cloacae complex</taxon>
    </lineage>
</organism>
<reference evidence="1" key="1">
    <citation type="submission" date="2022-09" db="EMBL/GenBank/DDBJ databases">
        <title>Intensive care unit water sources are persistently colonized with multi-drug resistant bacteria and are the site of extensive horizontal gene transfer of antibiotic resistance genes.</title>
        <authorList>
            <person name="Diorio-Toth L."/>
        </authorList>
    </citation>
    <scope>NUCLEOTIDE SEQUENCE</scope>
    <source>
        <strain evidence="1">GD04139</strain>
    </source>
</reference>
<dbReference type="Proteomes" id="UP001158360">
    <property type="component" value="Unassembled WGS sequence"/>
</dbReference>
<name>A0AAW6S4L4_ENTCL</name>
<protein>
    <submittedName>
        <fullName evidence="1">Uncharacterized protein</fullName>
    </submittedName>
</protein>
<dbReference type="AlphaFoldDB" id="A0AAW6S4L4"/>
<sequence>MKIPFSAPVIFPLLLKSPSKDSTFTAFALVEEIVAPTSFSTTTRWAPVLISRPLAAPDILPLFVTDVTSIPDTDTAALLLEEEIVTSLLITYSVSAEKSCGTEVDCSIIPAEVIAGVNANMAGNSLPSILVVLLSSMRILLMHTSI</sequence>